<protein>
    <submittedName>
        <fullName evidence="7">Macrolide-specific efflux protein MacA</fullName>
    </submittedName>
</protein>
<dbReference type="InterPro" id="IPR058624">
    <property type="entry name" value="MdtA-like_HH"/>
</dbReference>
<evidence type="ECO:0000259" key="4">
    <source>
        <dbReference type="Pfam" id="PF25876"/>
    </source>
</evidence>
<dbReference type="AlphaFoldDB" id="W7YCB0"/>
<dbReference type="Gene3D" id="2.40.420.20">
    <property type="match status" value="1"/>
</dbReference>
<dbReference type="Pfam" id="PF25917">
    <property type="entry name" value="BSH_RND"/>
    <property type="match status" value="1"/>
</dbReference>
<dbReference type="Pfam" id="PF25876">
    <property type="entry name" value="HH_MFP_RND"/>
    <property type="match status" value="1"/>
</dbReference>
<sequence>MKRNVLYPLIALLVVVIGLIVAKKQGWVGGEFRHKVMVEKAERRTLTELITANGKIKPQVEVKVSSDVSGEILDLSVKEGDEVVKGQVLARIQPDIYQRNLEKMQASVRSSEANLAQSEAQFQQKKLAFERFQSLWKQQTISESEYEQVLADYNVAKASVEAAQAALINARASLNEAKDNLSKTTIYAPMDGTVSQLNVEKGERVVGTAQFEGTDMMTIANLNNMEVVVDVNENDIIRVALMDTALIEVDAYLKTKFKGVVTEIANSARSEGISADQITNFEVKVLILPASYQELMEEKGRGFYPFRPGMSATVDIQTNTKLDVLTIPIQSVTTRKDTAGMDESEKDLKVEMEKVEVVFVVEEGKIQQRKVITGIQDTQFIEIIEGIEDGDELVSAPYSAISKKLKHDDPVEVVDNLFADK</sequence>
<dbReference type="OrthoDB" id="9809068at2"/>
<dbReference type="Gene3D" id="2.40.50.100">
    <property type="match status" value="1"/>
</dbReference>
<dbReference type="InterPro" id="IPR058625">
    <property type="entry name" value="MdtA-like_BSH"/>
</dbReference>
<evidence type="ECO:0000256" key="1">
    <source>
        <dbReference type="ARBA" id="ARBA00004196"/>
    </source>
</evidence>
<evidence type="ECO:0000313" key="7">
    <source>
        <dbReference type="EMBL" id="GAF02071.1"/>
    </source>
</evidence>
<dbReference type="Proteomes" id="UP000019402">
    <property type="component" value="Unassembled WGS sequence"/>
</dbReference>
<comment type="similarity">
    <text evidence="2">Belongs to the membrane fusion protein (MFP) (TC 8.A.1) family.</text>
</comment>
<dbReference type="InterPro" id="IPR058627">
    <property type="entry name" value="MdtA-like_C"/>
</dbReference>
<evidence type="ECO:0000259" key="6">
    <source>
        <dbReference type="Pfam" id="PF25967"/>
    </source>
</evidence>
<proteinExistence type="inferred from homology"/>
<dbReference type="SUPFAM" id="SSF111369">
    <property type="entry name" value="HlyD-like secretion proteins"/>
    <property type="match status" value="1"/>
</dbReference>
<evidence type="ECO:0000256" key="3">
    <source>
        <dbReference type="ARBA" id="ARBA00022448"/>
    </source>
</evidence>
<reference evidence="7 8" key="1">
    <citation type="journal article" date="2014" name="Genome Announc.">
        <title>Draft Genome Sequence of Cytophaga fermentans JCM 21142T, a Facultative Anaerobe Isolated from Marine Mud.</title>
        <authorList>
            <person name="Starns D."/>
            <person name="Oshima K."/>
            <person name="Suda W."/>
            <person name="Iino T."/>
            <person name="Yuki M."/>
            <person name="Inoue J."/>
            <person name="Kitamura K."/>
            <person name="Iida T."/>
            <person name="Darby A."/>
            <person name="Hattori M."/>
            <person name="Ohkuma M."/>
        </authorList>
    </citation>
    <scope>NUCLEOTIDE SEQUENCE [LARGE SCALE GENOMIC DNA]</scope>
    <source>
        <strain evidence="7 8">JCM 21142</strain>
    </source>
</reference>
<dbReference type="eggNOG" id="COG0845">
    <property type="taxonomic scope" value="Bacteria"/>
</dbReference>
<evidence type="ECO:0000259" key="5">
    <source>
        <dbReference type="Pfam" id="PF25917"/>
    </source>
</evidence>
<dbReference type="STRING" id="869213.GCA_000517085_04171"/>
<dbReference type="Gene3D" id="1.10.287.470">
    <property type="entry name" value="Helix hairpin bin"/>
    <property type="match status" value="1"/>
</dbReference>
<dbReference type="GO" id="GO:1990281">
    <property type="term" value="C:efflux pump complex"/>
    <property type="evidence" value="ECO:0007669"/>
    <property type="project" value="TreeGrafter"/>
</dbReference>
<dbReference type="RefSeq" id="WP_044212207.1">
    <property type="nucleotide sequence ID" value="NZ_BAMD01000005.1"/>
</dbReference>
<name>W7YCB0_9BACT</name>
<comment type="subcellular location">
    <subcellularLocation>
        <location evidence="1">Cell envelope</location>
    </subcellularLocation>
</comment>
<gene>
    <name evidence="7" type="ORF">JCM21142_1698</name>
</gene>
<keyword evidence="8" id="KW-1185">Reference proteome</keyword>
<feature type="domain" description="Multidrug resistance protein MdtA-like alpha-helical hairpin" evidence="4">
    <location>
        <begin position="110"/>
        <end position="174"/>
    </location>
</feature>
<dbReference type="EMBL" id="BAMD01000005">
    <property type="protein sequence ID" value="GAF02071.1"/>
    <property type="molecule type" value="Genomic_DNA"/>
</dbReference>
<comment type="caution">
    <text evidence="7">The sequence shown here is derived from an EMBL/GenBank/DDBJ whole genome shotgun (WGS) entry which is preliminary data.</text>
</comment>
<dbReference type="Pfam" id="PF25967">
    <property type="entry name" value="RND-MFP_C"/>
    <property type="match status" value="1"/>
</dbReference>
<keyword evidence="3" id="KW-0813">Transport</keyword>
<dbReference type="InterPro" id="IPR006143">
    <property type="entry name" value="RND_pump_MFP"/>
</dbReference>
<organism evidence="7 8">
    <name type="scientific">Saccharicrinis fermentans DSM 9555 = JCM 21142</name>
    <dbReference type="NCBI Taxonomy" id="869213"/>
    <lineage>
        <taxon>Bacteria</taxon>
        <taxon>Pseudomonadati</taxon>
        <taxon>Bacteroidota</taxon>
        <taxon>Bacteroidia</taxon>
        <taxon>Marinilabiliales</taxon>
        <taxon>Marinilabiliaceae</taxon>
        <taxon>Saccharicrinis</taxon>
    </lineage>
</organism>
<evidence type="ECO:0000256" key="2">
    <source>
        <dbReference type="ARBA" id="ARBA00009477"/>
    </source>
</evidence>
<dbReference type="PANTHER" id="PTHR30469">
    <property type="entry name" value="MULTIDRUG RESISTANCE PROTEIN MDTA"/>
    <property type="match status" value="1"/>
</dbReference>
<evidence type="ECO:0000313" key="8">
    <source>
        <dbReference type="Proteomes" id="UP000019402"/>
    </source>
</evidence>
<dbReference type="GO" id="GO:0015562">
    <property type="term" value="F:efflux transmembrane transporter activity"/>
    <property type="evidence" value="ECO:0007669"/>
    <property type="project" value="TreeGrafter"/>
</dbReference>
<feature type="domain" description="Multidrug resistance protein MdtA-like C-terminal permuted SH3" evidence="6">
    <location>
        <begin position="357"/>
        <end position="394"/>
    </location>
</feature>
<dbReference type="Gene3D" id="2.40.30.170">
    <property type="match status" value="1"/>
</dbReference>
<dbReference type="NCBIfam" id="TIGR01730">
    <property type="entry name" value="RND_mfp"/>
    <property type="match status" value="1"/>
</dbReference>
<dbReference type="PANTHER" id="PTHR30469:SF33">
    <property type="entry name" value="SLR1207 PROTEIN"/>
    <property type="match status" value="1"/>
</dbReference>
<accession>W7YCB0</accession>
<feature type="domain" description="Multidrug resistance protein MdtA-like barrel-sandwich hybrid" evidence="5">
    <location>
        <begin position="62"/>
        <end position="206"/>
    </location>
</feature>